<evidence type="ECO:0000256" key="5">
    <source>
        <dbReference type="ARBA" id="ARBA00023124"/>
    </source>
</evidence>
<keyword evidence="4 8" id="KW-0378">Hydrolase</keyword>
<dbReference type="Gene3D" id="3.90.1680.10">
    <property type="entry name" value="SOS response associated peptidase-like"/>
    <property type="match status" value="1"/>
</dbReference>
<keyword evidence="7" id="KW-0456">Lyase</keyword>
<proteinExistence type="inferred from homology"/>
<evidence type="ECO:0000256" key="2">
    <source>
        <dbReference type="ARBA" id="ARBA00022670"/>
    </source>
</evidence>
<keyword evidence="6" id="KW-0238">DNA-binding</keyword>
<dbReference type="InterPro" id="IPR003738">
    <property type="entry name" value="SRAP"/>
</dbReference>
<dbReference type="PANTHER" id="PTHR13604:SF0">
    <property type="entry name" value="ABASIC SITE PROCESSING PROTEIN HMCES"/>
    <property type="match status" value="1"/>
</dbReference>
<dbReference type="Pfam" id="PF02586">
    <property type="entry name" value="SRAP"/>
    <property type="match status" value="1"/>
</dbReference>
<dbReference type="InterPro" id="IPR036590">
    <property type="entry name" value="SRAP-like"/>
</dbReference>
<dbReference type="EC" id="3.4.-.-" evidence="8"/>
<sequence>MCGRLEVLLDGMKGLLDPLFDQPLSIQTNLDLRPTDPVTVLSSTNGELIATQQSWGIQPEWSKKLIINAQAETVADKPTFAEAFNQHRCLIPCSGWFEWRDEGQAKKQKYRFSHAANKPLFMAGVIYPDLQQLVTLTIKPNDKCAQYHHRMPLFIPSTAISSWLNNTPEQVSDLMQPLPNEWIKVSAA</sequence>
<dbReference type="PANTHER" id="PTHR13604">
    <property type="entry name" value="DC12-RELATED"/>
    <property type="match status" value="1"/>
</dbReference>
<keyword evidence="2 8" id="KW-0645">Protease</keyword>
<dbReference type="EMBL" id="JAKIKU010000001">
    <property type="protein sequence ID" value="MCL1043744.1"/>
    <property type="molecule type" value="Genomic_DNA"/>
</dbReference>
<name>A0ABT0KJ04_9GAMM</name>
<keyword evidence="5" id="KW-0190">Covalent protein-DNA linkage</keyword>
<accession>A0ABT0KJ04</accession>
<dbReference type="Proteomes" id="UP001202134">
    <property type="component" value="Unassembled WGS sequence"/>
</dbReference>
<comment type="caution">
    <text evidence="9">The sequence shown here is derived from an EMBL/GenBank/DDBJ whole genome shotgun (WGS) entry which is preliminary data.</text>
</comment>
<keyword evidence="3" id="KW-0227">DNA damage</keyword>
<gene>
    <name evidence="9" type="ORF">L2737_00125</name>
</gene>
<organism evidence="9 10">
    <name type="scientific">Shewanella electrodiphila</name>
    <dbReference type="NCBI Taxonomy" id="934143"/>
    <lineage>
        <taxon>Bacteria</taxon>
        <taxon>Pseudomonadati</taxon>
        <taxon>Pseudomonadota</taxon>
        <taxon>Gammaproteobacteria</taxon>
        <taxon>Alteromonadales</taxon>
        <taxon>Shewanellaceae</taxon>
        <taxon>Shewanella</taxon>
    </lineage>
</organism>
<dbReference type="RefSeq" id="WP_248954375.1">
    <property type="nucleotide sequence ID" value="NZ_JAKIKU010000001.1"/>
</dbReference>
<evidence type="ECO:0000313" key="10">
    <source>
        <dbReference type="Proteomes" id="UP001202134"/>
    </source>
</evidence>
<comment type="similarity">
    <text evidence="1 8">Belongs to the SOS response-associated peptidase family.</text>
</comment>
<dbReference type="SUPFAM" id="SSF143081">
    <property type="entry name" value="BB1717-like"/>
    <property type="match status" value="1"/>
</dbReference>
<evidence type="ECO:0000313" key="9">
    <source>
        <dbReference type="EMBL" id="MCL1043744.1"/>
    </source>
</evidence>
<keyword evidence="10" id="KW-1185">Reference proteome</keyword>
<evidence type="ECO:0000256" key="4">
    <source>
        <dbReference type="ARBA" id="ARBA00022801"/>
    </source>
</evidence>
<evidence type="ECO:0000256" key="1">
    <source>
        <dbReference type="ARBA" id="ARBA00008136"/>
    </source>
</evidence>
<protein>
    <recommendedName>
        <fullName evidence="8">Abasic site processing protein</fullName>
        <ecNumber evidence="8">3.4.-.-</ecNumber>
    </recommendedName>
</protein>
<evidence type="ECO:0000256" key="6">
    <source>
        <dbReference type="ARBA" id="ARBA00023125"/>
    </source>
</evidence>
<reference evidence="9 10" key="1">
    <citation type="submission" date="2022-01" db="EMBL/GenBank/DDBJ databases">
        <title>Whole genome-based taxonomy of the Shewanellaceae.</title>
        <authorList>
            <person name="Martin-Rodriguez A.J."/>
        </authorList>
    </citation>
    <scope>NUCLEOTIDE SEQUENCE [LARGE SCALE GENOMIC DNA]</scope>
    <source>
        <strain evidence="9 10">DSM 24955</strain>
    </source>
</reference>
<evidence type="ECO:0000256" key="3">
    <source>
        <dbReference type="ARBA" id="ARBA00022763"/>
    </source>
</evidence>
<evidence type="ECO:0000256" key="8">
    <source>
        <dbReference type="RuleBase" id="RU364100"/>
    </source>
</evidence>
<evidence type="ECO:0000256" key="7">
    <source>
        <dbReference type="ARBA" id="ARBA00023239"/>
    </source>
</evidence>